<feature type="domain" description="DUF3381" evidence="12">
    <location>
        <begin position="247"/>
        <end position="319"/>
    </location>
</feature>
<dbReference type="Pfam" id="PF07780">
    <property type="entry name" value="Spb1_C"/>
    <property type="match status" value="1"/>
</dbReference>
<evidence type="ECO:0000256" key="9">
    <source>
        <dbReference type="SAM" id="MobiDB-lite"/>
    </source>
</evidence>
<feature type="compositionally biased region" description="Basic residues" evidence="9">
    <location>
        <begin position="818"/>
        <end position="841"/>
    </location>
</feature>
<accession>A0A0R3U9T9</accession>
<feature type="coiled-coil region" evidence="8">
    <location>
        <begin position="315"/>
        <end position="354"/>
    </location>
</feature>
<dbReference type="InterPro" id="IPR012920">
    <property type="entry name" value="rRNA_MeTfrase_SPB1-like_C"/>
</dbReference>
<proteinExistence type="inferred from homology"/>
<evidence type="ECO:0000256" key="7">
    <source>
        <dbReference type="ARBA" id="ARBA00023242"/>
    </source>
</evidence>
<evidence type="ECO:0000259" key="10">
    <source>
        <dbReference type="Pfam" id="PF01728"/>
    </source>
</evidence>
<keyword evidence="4" id="KW-0489">Methyltransferase</keyword>
<dbReference type="GO" id="GO:0016435">
    <property type="term" value="F:rRNA (guanine) methyltransferase activity"/>
    <property type="evidence" value="ECO:0007669"/>
    <property type="project" value="TreeGrafter"/>
</dbReference>
<feature type="region of interest" description="Disordered" evidence="9">
    <location>
        <begin position="597"/>
        <end position="642"/>
    </location>
</feature>
<dbReference type="OrthoDB" id="289250at2759"/>
<dbReference type="GO" id="GO:0000466">
    <property type="term" value="P:maturation of 5.8S rRNA from tricistronic rRNA transcript (SSU-rRNA, 5.8S rRNA, LSU-rRNA)"/>
    <property type="evidence" value="ECO:0007669"/>
    <property type="project" value="TreeGrafter"/>
</dbReference>
<evidence type="ECO:0008006" key="15">
    <source>
        <dbReference type="Google" id="ProtNLM"/>
    </source>
</evidence>
<dbReference type="AlphaFoldDB" id="A0A0R3U9T9"/>
<dbReference type="PANTHER" id="PTHR10920:SF13">
    <property type="entry name" value="PRE-RRNA 2'-O-RIBOSE RNA METHYLTRANSFERASE FTSJ3"/>
    <property type="match status" value="1"/>
</dbReference>
<evidence type="ECO:0000259" key="12">
    <source>
        <dbReference type="Pfam" id="PF11861"/>
    </source>
</evidence>
<keyword evidence="8" id="KW-0175">Coiled coil</keyword>
<feature type="domain" description="Ribosomal RNA methyltransferase FtsJ" evidence="10">
    <location>
        <begin position="34"/>
        <end position="210"/>
    </location>
</feature>
<dbReference type="EMBL" id="UXSR01000929">
    <property type="protein sequence ID" value="VDD77685.1"/>
    <property type="molecule type" value="Genomic_DNA"/>
</dbReference>
<dbReference type="GO" id="GO:0005730">
    <property type="term" value="C:nucleolus"/>
    <property type="evidence" value="ECO:0007669"/>
    <property type="project" value="UniProtKB-SubCell"/>
</dbReference>
<feature type="compositionally biased region" description="Basic and acidic residues" evidence="9">
    <location>
        <begin position="801"/>
        <end position="813"/>
    </location>
</feature>
<evidence type="ECO:0000256" key="1">
    <source>
        <dbReference type="ARBA" id="ARBA00004604"/>
    </source>
</evidence>
<keyword evidence="2" id="KW-0690">Ribosome biogenesis</keyword>
<dbReference type="InterPro" id="IPR015507">
    <property type="entry name" value="rRNA-MeTfrase_E"/>
</dbReference>
<keyword evidence="14" id="KW-1185">Reference proteome</keyword>
<dbReference type="Pfam" id="PF01728">
    <property type="entry name" value="FtsJ"/>
    <property type="match status" value="1"/>
</dbReference>
<dbReference type="Gene3D" id="3.40.50.150">
    <property type="entry name" value="Vaccinia Virus protein VP39"/>
    <property type="match status" value="1"/>
</dbReference>
<evidence type="ECO:0000313" key="13">
    <source>
        <dbReference type="EMBL" id="VDD77685.1"/>
    </source>
</evidence>
<keyword evidence="5" id="KW-0808">Transferase</keyword>
<feature type="compositionally biased region" description="Basic residues" evidence="9">
    <location>
        <begin position="633"/>
        <end position="642"/>
    </location>
</feature>
<keyword evidence="7" id="KW-0539">Nucleus</keyword>
<dbReference type="STRING" id="53468.A0A0R3U9T9"/>
<evidence type="ECO:0000256" key="2">
    <source>
        <dbReference type="ARBA" id="ARBA00022517"/>
    </source>
</evidence>
<dbReference type="GO" id="GO:0000463">
    <property type="term" value="P:maturation of LSU-rRNA from tricistronic rRNA transcript (SSU-rRNA, 5.8S rRNA, LSU-rRNA)"/>
    <property type="evidence" value="ECO:0007669"/>
    <property type="project" value="TreeGrafter"/>
</dbReference>
<dbReference type="Proteomes" id="UP000267029">
    <property type="component" value="Unassembled WGS sequence"/>
</dbReference>
<dbReference type="HAMAP" id="MF_01547">
    <property type="entry name" value="RNA_methyltr_E"/>
    <property type="match status" value="1"/>
</dbReference>
<comment type="subcellular location">
    <subcellularLocation>
        <location evidence="1">Nucleus</location>
        <location evidence="1">Nucleolus</location>
    </subcellularLocation>
</comment>
<dbReference type="InterPro" id="IPR029063">
    <property type="entry name" value="SAM-dependent_MTases_sf"/>
</dbReference>
<dbReference type="InterPro" id="IPR050082">
    <property type="entry name" value="RNA_methyltr_RlmE"/>
</dbReference>
<dbReference type="PANTHER" id="PTHR10920">
    <property type="entry name" value="RIBOSOMAL RNA METHYLTRANSFERASE"/>
    <property type="match status" value="1"/>
</dbReference>
<dbReference type="InterPro" id="IPR002877">
    <property type="entry name" value="RNA_MeTrfase_FtsJ_dom"/>
</dbReference>
<feature type="compositionally biased region" description="Acidic residues" evidence="9">
    <location>
        <begin position="498"/>
        <end position="515"/>
    </location>
</feature>
<evidence type="ECO:0000313" key="14">
    <source>
        <dbReference type="Proteomes" id="UP000267029"/>
    </source>
</evidence>
<sequence length="841" mass="96010">MGKKSKHGKSRKDKFYFLAKETGDIVLRFYLVGFRARSAFKLIQLNRRFNFLGSSKVLIDLCAAPGGWMQVAAKEMPVGSLIVGVDLVPIMPIPNCKSIVADITTEKCRQLLRAAILNNKADVILHDGAPNVGTAWTIDEYSQAVLCLKAFSLATELLRKGGWFITKVFRSRDYEPLKWVVSQFFRKVKVLKPEASRQESAEIFLVGQGYLDPTSIDPKFLDPKHVFGEIEVVKSRETVVASLLKQTTKRKKAEGYDDDKLYKETSLSEFMNADDPLQCLAKANKIVIDREDLLKHPLTPSFIRESLSDIKVLGKSEIRDEKKEETANRSADEEEEVQREVERLLKDEQKATKKRLKTIRKARRKIAERIVLKMEHPGDVIEENSAGELFSLASIGGRDLKRLEREEARLIAETGHSASDLLVLNEEKALKRRLLRKRADDFRRAVEGGEYLHFDRNAEHEIDLGALESTRPINPQGRDDLYLSSSDDEDTRENLVFESDDDGDNSGSLESDDDSFGGGRIDDDMYAEALANADSLKTKNHVSLLTDLDPEDEETKKSRKIESWCHSAELKRLMDADESGDEEDVKWQDNAKVGIRKRVSFADDPSSPVRKNKTDESQPDVPSSDEEEVHPLVTKRQKRMRRLRRPLTAEERALATKLIQSAKSRRDLLEWNFHRYRFFEDESSLPEWFAEDERKHMRKAPPVEDVSAHYRLPIQGKTLKKAEEAKARKRIKLSKRLSSVRKRAENLPDDLTEREAWSKIKSMYKNAGLLKKKRRPTNYVVNTKDGARNTSRTAPRGAKVKLVDRRMKSDLRGQAKTSAKRGRKGNAGKRRDKRAKRRGAQ</sequence>
<dbReference type="Pfam" id="PF11861">
    <property type="entry name" value="DUF3381"/>
    <property type="match status" value="1"/>
</dbReference>
<protein>
    <recommendedName>
        <fullName evidence="15">rRNA methyltransferase</fullName>
    </recommendedName>
</protein>
<name>A0A0R3U9T9_MESCO</name>
<evidence type="ECO:0000256" key="5">
    <source>
        <dbReference type="ARBA" id="ARBA00022679"/>
    </source>
</evidence>
<gene>
    <name evidence="13" type="ORF">MCOS_LOCUS3688</name>
</gene>
<evidence type="ECO:0000256" key="3">
    <source>
        <dbReference type="ARBA" id="ARBA00022552"/>
    </source>
</evidence>
<feature type="region of interest" description="Disordered" evidence="9">
    <location>
        <begin position="782"/>
        <end position="841"/>
    </location>
</feature>
<keyword evidence="3" id="KW-0698">rRNA processing</keyword>
<keyword evidence="6" id="KW-0949">S-adenosyl-L-methionine</keyword>
<dbReference type="InterPro" id="IPR024576">
    <property type="entry name" value="rRNA_MeTfrase_Spb1_DUF3381"/>
</dbReference>
<dbReference type="SUPFAM" id="SSF53335">
    <property type="entry name" value="S-adenosyl-L-methionine-dependent methyltransferases"/>
    <property type="match status" value="1"/>
</dbReference>
<feature type="region of interest" description="Disordered" evidence="9">
    <location>
        <begin position="466"/>
        <end position="521"/>
    </location>
</feature>
<reference evidence="13 14" key="1">
    <citation type="submission" date="2018-10" db="EMBL/GenBank/DDBJ databases">
        <authorList>
            <consortium name="Pathogen Informatics"/>
        </authorList>
    </citation>
    <scope>NUCLEOTIDE SEQUENCE [LARGE SCALE GENOMIC DNA]</scope>
</reference>
<dbReference type="GO" id="GO:0008650">
    <property type="term" value="F:rRNA (uridine-2'-O-)-methyltransferase activity"/>
    <property type="evidence" value="ECO:0007669"/>
    <property type="project" value="TreeGrafter"/>
</dbReference>
<evidence type="ECO:0000259" key="11">
    <source>
        <dbReference type="Pfam" id="PF07780"/>
    </source>
</evidence>
<evidence type="ECO:0000256" key="4">
    <source>
        <dbReference type="ARBA" id="ARBA00022603"/>
    </source>
</evidence>
<feature type="domain" description="Ribosomal RNA methyltransferase SPB1-like C-terminal" evidence="11">
    <location>
        <begin position="616"/>
        <end position="816"/>
    </location>
</feature>
<dbReference type="FunFam" id="3.40.50.150:FF:000004">
    <property type="entry name" value="AdoMet-dependent rRNA methyltransferase SPB1"/>
    <property type="match status" value="1"/>
</dbReference>
<organism evidence="13 14">
    <name type="scientific">Mesocestoides corti</name>
    <name type="common">Flatworm</name>
    <dbReference type="NCBI Taxonomy" id="53468"/>
    <lineage>
        <taxon>Eukaryota</taxon>
        <taxon>Metazoa</taxon>
        <taxon>Spiralia</taxon>
        <taxon>Lophotrochozoa</taxon>
        <taxon>Platyhelminthes</taxon>
        <taxon>Cestoda</taxon>
        <taxon>Eucestoda</taxon>
        <taxon>Cyclophyllidea</taxon>
        <taxon>Mesocestoididae</taxon>
        <taxon>Mesocestoides</taxon>
    </lineage>
</organism>
<dbReference type="GO" id="GO:0030687">
    <property type="term" value="C:preribosome, large subunit precursor"/>
    <property type="evidence" value="ECO:0007669"/>
    <property type="project" value="TreeGrafter"/>
</dbReference>
<evidence type="ECO:0000256" key="8">
    <source>
        <dbReference type="SAM" id="Coils"/>
    </source>
</evidence>
<evidence type="ECO:0000256" key="6">
    <source>
        <dbReference type="ARBA" id="ARBA00022691"/>
    </source>
</evidence>